<proteinExistence type="predicted"/>
<sequence>MRSLLPLLLAFVTVAAAAQPSGMPDWFDASKTDQTGQPLMRATAVADTTVGDFSVVANYYTLEGNIDDPASALFMSESPALDDYERFARAIPSYAFLVVADDEPKTVLSLWQDPADDSFWLLVPTAEGGQFVPAGYEFTTSDPVITEVRGLELLQGEIDAEASTAQGDEGQVQVVFNGTAHNVLPFAPVFAHVVGFVAENGLYE</sequence>
<evidence type="ECO:0000313" key="2">
    <source>
        <dbReference type="EMBL" id="PAP76155.1"/>
    </source>
</evidence>
<feature type="signal peptide" evidence="1">
    <location>
        <begin position="1"/>
        <end position="17"/>
    </location>
</feature>
<dbReference type="RefSeq" id="WP_095509797.1">
    <property type="nucleotide sequence ID" value="NZ_MQWD01000001.1"/>
</dbReference>
<dbReference type="AlphaFoldDB" id="A0A271IZL8"/>
<reference evidence="2 3" key="1">
    <citation type="submission" date="2016-11" db="EMBL/GenBank/DDBJ databases">
        <title>Study of marine rhodopsin-containing bacteria.</title>
        <authorList>
            <person name="Yoshizawa S."/>
            <person name="Kumagai Y."/>
            <person name="Kogure K."/>
        </authorList>
    </citation>
    <scope>NUCLEOTIDE SEQUENCE [LARGE SCALE GENOMIC DNA]</scope>
    <source>
        <strain evidence="2 3">SAORIC-28</strain>
    </source>
</reference>
<feature type="chain" id="PRO_5012786463" evidence="1">
    <location>
        <begin position="18"/>
        <end position="204"/>
    </location>
</feature>
<organism evidence="2 3">
    <name type="scientific">Rubrivirga marina</name>
    <dbReference type="NCBI Taxonomy" id="1196024"/>
    <lineage>
        <taxon>Bacteria</taxon>
        <taxon>Pseudomonadati</taxon>
        <taxon>Rhodothermota</taxon>
        <taxon>Rhodothermia</taxon>
        <taxon>Rhodothermales</taxon>
        <taxon>Rubricoccaceae</taxon>
        <taxon>Rubrivirga</taxon>
    </lineage>
</organism>
<name>A0A271IZL8_9BACT</name>
<protein>
    <submittedName>
        <fullName evidence="2">Uncharacterized protein</fullName>
    </submittedName>
</protein>
<accession>A0A271IZL8</accession>
<dbReference type="Proteomes" id="UP000216339">
    <property type="component" value="Unassembled WGS sequence"/>
</dbReference>
<dbReference type="OrthoDB" id="1242346at2"/>
<comment type="caution">
    <text evidence="2">The sequence shown here is derived from an EMBL/GenBank/DDBJ whole genome shotgun (WGS) entry which is preliminary data.</text>
</comment>
<evidence type="ECO:0000256" key="1">
    <source>
        <dbReference type="SAM" id="SignalP"/>
    </source>
</evidence>
<evidence type="ECO:0000313" key="3">
    <source>
        <dbReference type="Proteomes" id="UP000216339"/>
    </source>
</evidence>
<keyword evidence="3" id="KW-1185">Reference proteome</keyword>
<dbReference type="EMBL" id="MQWD01000001">
    <property type="protein sequence ID" value="PAP76155.1"/>
    <property type="molecule type" value="Genomic_DNA"/>
</dbReference>
<gene>
    <name evidence="2" type="ORF">BSZ37_06695</name>
</gene>
<keyword evidence="1" id="KW-0732">Signal</keyword>